<feature type="region of interest" description="Disordered" evidence="1">
    <location>
        <begin position="1"/>
        <end position="22"/>
    </location>
</feature>
<accession>A0A4U6X8H9</accession>
<evidence type="ECO:0000313" key="2">
    <source>
        <dbReference type="EMBL" id="TKW51840.1"/>
    </source>
</evidence>
<comment type="caution">
    <text evidence="2">The sequence shown here is derived from an EMBL/GenBank/DDBJ whole genome shotgun (WGS) entry which is preliminary data.</text>
</comment>
<evidence type="ECO:0000313" key="3">
    <source>
        <dbReference type="Proteomes" id="UP000310108"/>
    </source>
</evidence>
<name>A0A4U6X8H9_9PEZI</name>
<feature type="region of interest" description="Disordered" evidence="1">
    <location>
        <begin position="518"/>
        <end position="553"/>
    </location>
</feature>
<proteinExistence type="predicted"/>
<feature type="compositionally biased region" description="Acidic residues" evidence="1">
    <location>
        <begin position="520"/>
        <end position="533"/>
    </location>
</feature>
<reference evidence="2 3" key="1">
    <citation type="journal article" date="2019" name="PLoS ONE">
        <title>Comparative genome analysis indicates high evolutionary potential of pathogenicity genes in Colletotrichum tanaceti.</title>
        <authorList>
            <person name="Lelwala R.V."/>
            <person name="Korhonen P.K."/>
            <person name="Young N.D."/>
            <person name="Scott J.B."/>
            <person name="Ades P.A."/>
            <person name="Gasser R.B."/>
            <person name="Taylor P.W.J."/>
        </authorList>
    </citation>
    <scope>NUCLEOTIDE SEQUENCE [LARGE SCALE GENOMIC DNA]</scope>
    <source>
        <strain evidence="2">BRIP57314</strain>
    </source>
</reference>
<sequence length="553" mass="61671">MSSSLASEGREPARGHIEHTPYAGAYQSRFTTEVLHPDGSHGSEHPSAVGLDMHLLRHVNCGYLSTHGRAPTLLALKQHAQALAILIARLAPTTEYAEVNNQNNARGRVKKSFRDNEAFDWLNDLGRTYQNDDEWHHKPLSDLMNQIRHQSDTQEMVHHCPLQSFEEDPEKRTKARPYACHGALALHANECLELLDHEYSATGGLMSLLPTDAETDSEEMSAVRNSILGQWLLFNQHLVARMHDLELEYANALDVTAGEAAVPMQMVSKMGPDAASSSGRELAYPQDKWVLANAGDDVFEHLHRVLDREEAQMEIKREIWTANGTYGERMWNEQRGGDLYARGLVFYDVKTRYYRLQGGSGGGRSTIFILPAHGVHPAVQETRRLEVTPTVVSVVTPTFPARVSDWESKYKDKLDGATRAEVQNHRLTALTRTMTEQNETLATALAKEQMTNAQFEKHYGAAESRDGPRRLEKAVATLEAALGEKTEELRALKTEVAEGLKKVPVMYHGLFSVPPAAVEVDVEEEEEEEEEEGTGGGSRRAPTRRGRSAIVID</sequence>
<keyword evidence="3" id="KW-1185">Reference proteome</keyword>
<dbReference type="AlphaFoldDB" id="A0A4U6X8H9"/>
<feature type="compositionally biased region" description="Basic and acidic residues" evidence="1">
    <location>
        <begin position="8"/>
        <end position="19"/>
    </location>
</feature>
<gene>
    <name evidence="2" type="ORF">CTA1_9730</name>
</gene>
<evidence type="ECO:0000256" key="1">
    <source>
        <dbReference type="SAM" id="MobiDB-lite"/>
    </source>
</evidence>
<dbReference type="EMBL" id="PJEX01000278">
    <property type="protein sequence ID" value="TKW51840.1"/>
    <property type="molecule type" value="Genomic_DNA"/>
</dbReference>
<organism evidence="2 3">
    <name type="scientific">Colletotrichum tanaceti</name>
    <dbReference type="NCBI Taxonomy" id="1306861"/>
    <lineage>
        <taxon>Eukaryota</taxon>
        <taxon>Fungi</taxon>
        <taxon>Dikarya</taxon>
        <taxon>Ascomycota</taxon>
        <taxon>Pezizomycotina</taxon>
        <taxon>Sordariomycetes</taxon>
        <taxon>Hypocreomycetidae</taxon>
        <taxon>Glomerellales</taxon>
        <taxon>Glomerellaceae</taxon>
        <taxon>Colletotrichum</taxon>
        <taxon>Colletotrichum destructivum species complex</taxon>
    </lineage>
</organism>
<dbReference type="Proteomes" id="UP000310108">
    <property type="component" value="Unassembled WGS sequence"/>
</dbReference>
<protein>
    <submittedName>
        <fullName evidence="2">Uncharacterized protein</fullName>
    </submittedName>
</protein>